<organism evidence="9 10">
    <name type="scientific">Microbulbifer echini</name>
    <dbReference type="NCBI Taxonomy" id="1529067"/>
    <lineage>
        <taxon>Bacteria</taxon>
        <taxon>Pseudomonadati</taxon>
        <taxon>Pseudomonadota</taxon>
        <taxon>Gammaproteobacteria</taxon>
        <taxon>Cellvibrionales</taxon>
        <taxon>Microbulbiferaceae</taxon>
        <taxon>Microbulbifer</taxon>
    </lineage>
</organism>
<evidence type="ECO:0000313" key="10">
    <source>
        <dbReference type="Proteomes" id="UP001569414"/>
    </source>
</evidence>
<gene>
    <name evidence="9" type="ORF">ACCI51_16155</name>
</gene>
<dbReference type="InterPro" id="IPR006091">
    <property type="entry name" value="Acyl-CoA_Oxase/DH_mid-dom"/>
</dbReference>
<dbReference type="InterPro" id="IPR036250">
    <property type="entry name" value="AcylCo_DH-like_C"/>
</dbReference>
<dbReference type="InterPro" id="IPR052904">
    <property type="entry name" value="Acyl-CoA_dehydrogenase-like"/>
</dbReference>
<reference evidence="9 10" key="1">
    <citation type="submission" date="2024-08" db="EMBL/GenBank/DDBJ databases">
        <authorList>
            <person name="Ishaq N."/>
        </authorList>
    </citation>
    <scope>NUCLEOTIDE SEQUENCE [LARGE SCALE GENOMIC DNA]</scope>
    <source>
        <strain evidence="9 10">JCM 30400</strain>
    </source>
</reference>
<proteinExistence type="inferred from homology"/>
<comment type="cofactor">
    <cofactor evidence="1 5">
        <name>FAD</name>
        <dbReference type="ChEBI" id="CHEBI:57692"/>
    </cofactor>
</comment>
<keyword evidence="3 5" id="KW-0285">Flavoprotein</keyword>
<dbReference type="InterPro" id="IPR009075">
    <property type="entry name" value="AcylCo_DH/oxidase_C"/>
</dbReference>
<accession>A0ABV4NRD1</accession>
<dbReference type="RefSeq" id="WP_299585681.1">
    <property type="nucleotide sequence ID" value="NZ_JBGMEL010000018.1"/>
</dbReference>
<dbReference type="Pfam" id="PF18158">
    <property type="entry name" value="AidB_N"/>
    <property type="match status" value="1"/>
</dbReference>
<evidence type="ECO:0000256" key="5">
    <source>
        <dbReference type="RuleBase" id="RU362125"/>
    </source>
</evidence>
<dbReference type="PANTHER" id="PTHR42707:SF3">
    <property type="entry name" value="ACYL-COA DEHYDROGENASE AIDB-RELATED"/>
    <property type="match status" value="1"/>
</dbReference>
<protein>
    <submittedName>
        <fullName evidence="9">Acyl-CoA dehydrogenase family protein</fullName>
    </submittedName>
</protein>
<evidence type="ECO:0000259" key="8">
    <source>
        <dbReference type="Pfam" id="PF18158"/>
    </source>
</evidence>
<sequence length="605" mass="67171">MKYQHAQIVIRRLLIYASILVLSNHLSQPQLENTVQDRLSNKQKFALAAKVQVMSDHLHPSTHTATHIVSNQVSPLCGHNLYAGDQALIDNTHLNGGHWAENDLQRYGEVCGRPEMIERGYAANEFKPIFESHDRIGNRIDLVRYHPSYHQLMQLALSEGLHSSPWTTPRPGANVTRAAKNYLHCQLEAGHSCPVTMTFASVPSIKLNQGIAEEWIPKILNRGYDGSNRPYFEKSSLTIGMGMTEKQGGSDVRSNTSTALYTGGESYELLGHKWFMSAPMCDGFLVLAQAPGGLSCFLVPRWRPDGSKNALEIQRLKIKAGNVSNASSEVEMRGALGWLLGEEGRGVNAIIKMVALTRFDCMVGSSGGQRQAVVQAMYHTSQRKAFGQKLIDQPLMRNVLGDLQLEVEGSIALTMRMARAMDQEDQEHEQMLLRLGAAVGKYWICKRSPHHAYEAMECLGGNGVIENFITARLYRDAPINAIWEGSGNIQALDVLRAITKTPSVVNHWLDEMASSVGVDSRFDKAINLLKNELADLDQFEYRARHIIDQMAITMQTHLLLQAGNEAVSNAFIQSRLESKGAHSTGTLPRNIDIETLLKRGDPLSL</sequence>
<evidence type="ECO:0000259" key="7">
    <source>
        <dbReference type="Pfam" id="PF02770"/>
    </source>
</evidence>
<feature type="domain" description="Acyl-CoA oxidase/dehydrogenase middle" evidence="7">
    <location>
        <begin position="241"/>
        <end position="333"/>
    </location>
</feature>
<evidence type="ECO:0000259" key="6">
    <source>
        <dbReference type="Pfam" id="PF00441"/>
    </source>
</evidence>
<name>A0ABV4NRD1_9GAMM</name>
<evidence type="ECO:0000256" key="1">
    <source>
        <dbReference type="ARBA" id="ARBA00001974"/>
    </source>
</evidence>
<dbReference type="Gene3D" id="2.40.110.20">
    <property type="match status" value="1"/>
</dbReference>
<dbReference type="InterPro" id="IPR009100">
    <property type="entry name" value="AcylCoA_DH/oxidase_NM_dom_sf"/>
</dbReference>
<comment type="caution">
    <text evidence="9">The sequence shown here is derived from an EMBL/GenBank/DDBJ whole genome shotgun (WGS) entry which is preliminary data.</text>
</comment>
<evidence type="ECO:0000256" key="2">
    <source>
        <dbReference type="ARBA" id="ARBA00009347"/>
    </source>
</evidence>
<dbReference type="EMBL" id="JBGMEL010000018">
    <property type="protein sequence ID" value="MFA0792083.1"/>
    <property type="molecule type" value="Genomic_DNA"/>
</dbReference>
<feature type="domain" description="Adaptive response protein AidB N-terminal" evidence="8">
    <location>
        <begin position="71"/>
        <end position="225"/>
    </location>
</feature>
<evidence type="ECO:0000256" key="3">
    <source>
        <dbReference type="ARBA" id="ARBA00022630"/>
    </source>
</evidence>
<dbReference type="Gene3D" id="6.10.250.600">
    <property type="match status" value="1"/>
</dbReference>
<dbReference type="InterPro" id="IPR006089">
    <property type="entry name" value="Acyl-CoA_DH_CS"/>
</dbReference>
<keyword evidence="4 5" id="KW-0274">FAD</keyword>
<dbReference type="Gene3D" id="1.20.140.10">
    <property type="entry name" value="Butyryl-CoA Dehydrogenase, subunit A, domain 3"/>
    <property type="match status" value="1"/>
</dbReference>
<evidence type="ECO:0000256" key="4">
    <source>
        <dbReference type="ARBA" id="ARBA00022827"/>
    </source>
</evidence>
<dbReference type="PROSITE" id="PS00073">
    <property type="entry name" value="ACYL_COA_DH_2"/>
    <property type="match status" value="1"/>
</dbReference>
<dbReference type="SUPFAM" id="SSF56645">
    <property type="entry name" value="Acyl-CoA dehydrogenase NM domain-like"/>
    <property type="match status" value="1"/>
</dbReference>
<keyword evidence="10" id="KW-1185">Reference proteome</keyword>
<feature type="domain" description="Acyl-CoA dehydrogenase/oxidase C-terminal" evidence="6">
    <location>
        <begin position="344"/>
        <end position="498"/>
    </location>
</feature>
<dbReference type="InterPro" id="IPR041504">
    <property type="entry name" value="AidB_N"/>
</dbReference>
<evidence type="ECO:0000313" key="9">
    <source>
        <dbReference type="EMBL" id="MFA0792083.1"/>
    </source>
</evidence>
<dbReference type="Proteomes" id="UP001569414">
    <property type="component" value="Unassembled WGS sequence"/>
</dbReference>
<comment type="similarity">
    <text evidence="2 5">Belongs to the acyl-CoA dehydrogenase family.</text>
</comment>
<dbReference type="SUPFAM" id="SSF47203">
    <property type="entry name" value="Acyl-CoA dehydrogenase C-terminal domain-like"/>
    <property type="match status" value="1"/>
</dbReference>
<dbReference type="PANTHER" id="PTHR42707">
    <property type="entry name" value="ACYL-COA DEHYDROGENASE"/>
    <property type="match status" value="1"/>
</dbReference>
<dbReference type="Pfam" id="PF00441">
    <property type="entry name" value="Acyl-CoA_dh_1"/>
    <property type="match status" value="1"/>
</dbReference>
<dbReference type="Pfam" id="PF02770">
    <property type="entry name" value="Acyl-CoA_dh_M"/>
    <property type="match status" value="1"/>
</dbReference>
<keyword evidence="5" id="KW-0560">Oxidoreductase</keyword>